<evidence type="ECO:0000256" key="2">
    <source>
        <dbReference type="ARBA" id="ARBA00022692"/>
    </source>
</evidence>
<evidence type="ECO:0000256" key="1">
    <source>
        <dbReference type="ARBA" id="ARBA00004141"/>
    </source>
</evidence>
<feature type="transmembrane region" description="Helical" evidence="5">
    <location>
        <begin position="78"/>
        <end position="98"/>
    </location>
</feature>
<dbReference type="GO" id="GO:0016020">
    <property type="term" value="C:membrane"/>
    <property type="evidence" value="ECO:0007669"/>
    <property type="project" value="UniProtKB-SubCell"/>
</dbReference>
<organism evidence="7 8">
    <name type="scientific">Candidatus Uhrbacteria bacterium RIFCSPHIGHO2_02_FULL_57_19</name>
    <dbReference type="NCBI Taxonomy" id="1802391"/>
    <lineage>
        <taxon>Bacteria</taxon>
        <taxon>Candidatus Uhriibacteriota</taxon>
    </lineage>
</organism>
<dbReference type="AlphaFoldDB" id="A0A1F7U286"/>
<feature type="transmembrane region" description="Helical" evidence="5">
    <location>
        <begin position="419"/>
        <end position="439"/>
    </location>
</feature>
<evidence type="ECO:0000259" key="6">
    <source>
        <dbReference type="Pfam" id="PF04932"/>
    </source>
</evidence>
<feature type="transmembrane region" description="Helical" evidence="5">
    <location>
        <begin position="110"/>
        <end position="131"/>
    </location>
</feature>
<accession>A0A1F7U286</accession>
<dbReference type="STRING" id="1802391.A3D72_01815"/>
<feature type="transmembrane region" description="Helical" evidence="5">
    <location>
        <begin position="229"/>
        <end position="245"/>
    </location>
</feature>
<dbReference type="Pfam" id="PF04932">
    <property type="entry name" value="Wzy_C"/>
    <property type="match status" value="1"/>
</dbReference>
<dbReference type="Gene3D" id="1.25.40.10">
    <property type="entry name" value="Tetratricopeptide repeat domain"/>
    <property type="match status" value="1"/>
</dbReference>
<dbReference type="Proteomes" id="UP000176303">
    <property type="component" value="Unassembled WGS sequence"/>
</dbReference>
<feature type="transmembrane region" description="Helical" evidence="5">
    <location>
        <begin position="44"/>
        <end position="66"/>
    </location>
</feature>
<feature type="transmembrane region" description="Helical" evidence="5">
    <location>
        <begin position="16"/>
        <end position="38"/>
    </location>
</feature>
<reference evidence="7 8" key="1">
    <citation type="journal article" date="2016" name="Nat. Commun.">
        <title>Thousands of microbial genomes shed light on interconnected biogeochemical processes in an aquifer system.</title>
        <authorList>
            <person name="Anantharaman K."/>
            <person name="Brown C.T."/>
            <person name="Hug L.A."/>
            <person name="Sharon I."/>
            <person name="Castelle C.J."/>
            <person name="Probst A.J."/>
            <person name="Thomas B.C."/>
            <person name="Singh A."/>
            <person name="Wilkins M.J."/>
            <person name="Karaoz U."/>
            <person name="Brodie E.L."/>
            <person name="Williams K.H."/>
            <person name="Hubbard S.S."/>
            <person name="Banfield J.F."/>
        </authorList>
    </citation>
    <scope>NUCLEOTIDE SEQUENCE [LARGE SCALE GENOMIC DNA]</scope>
</reference>
<proteinExistence type="predicted"/>
<feature type="transmembrane region" description="Helical" evidence="5">
    <location>
        <begin position="206"/>
        <end position="223"/>
    </location>
</feature>
<dbReference type="PANTHER" id="PTHR37422">
    <property type="entry name" value="TEICHURONIC ACID BIOSYNTHESIS PROTEIN TUAE"/>
    <property type="match status" value="1"/>
</dbReference>
<dbReference type="InterPro" id="IPR051533">
    <property type="entry name" value="WaaL-like"/>
</dbReference>
<dbReference type="EMBL" id="MGDZ01000065">
    <property type="protein sequence ID" value="OGL72356.1"/>
    <property type="molecule type" value="Genomic_DNA"/>
</dbReference>
<dbReference type="PANTHER" id="PTHR37422:SF13">
    <property type="entry name" value="LIPOPOLYSACCHARIDE BIOSYNTHESIS PROTEIN PA4999-RELATED"/>
    <property type="match status" value="1"/>
</dbReference>
<comment type="caution">
    <text evidence="7">The sequence shown here is derived from an EMBL/GenBank/DDBJ whole genome shotgun (WGS) entry which is preliminary data.</text>
</comment>
<evidence type="ECO:0000256" key="4">
    <source>
        <dbReference type="ARBA" id="ARBA00023136"/>
    </source>
</evidence>
<feature type="domain" description="O-antigen ligase-related" evidence="6">
    <location>
        <begin position="214"/>
        <end position="369"/>
    </location>
</feature>
<protein>
    <recommendedName>
        <fullName evidence="6">O-antigen ligase-related domain-containing protein</fullName>
    </recommendedName>
</protein>
<feature type="transmembrane region" description="Helical" evidence="5">
    <location>
        <begin position="392"/>
        <end position="413"/>
    </location>
</feature>
<evidence type="ECO:0000313" key="7">
    <source>
        <dbReference type="EMBL" id="OGL72356.1"/>
    </source>
</evidence>
<dbReference type="InterPro" id="IPR007016">
    <property type="entry name" value="O-antigen_ligase-rel_domated"/>
</dbReference>
<sequence length="748" mass="83097">MLNPSIQSSPDRVRDILIRILQVGLGLLFLVPFIYAGWTTFPFIVSKVIALRMAVEVLFMAALLLLVLDPPRRPKKSLVLLLLGGWVVSLLLSTAFGIDPYRSFWGNHERMTGVFTLIHFAVVSVLAAMAFPTGGSWRRLWGWGLSTSAVMAVIGFIQYFSPTGLLHTAGGGRIWATLGNYIYLAQYSLFFMFLALWFAVSGTRKYRPLALVIVIAQGLILLLSETRGALLGAAIGAIILCLWLLRNPHDHRARRLGAASLLAVAVFSAVVWLAKDTRVIRSIPGIRRVSELSLVSGGAPTRLIAWSIALEAFRARPVFGWGIENYYYAFNQYYRPVSLRYSYYETWFDRAHNAYLDLLSMQGAVGTAATIALYAGMFLVFRRHGRRGKEAYLEAGFASAILGSYLAQNFFVFDSPTSYLLFFLLAGWAIRLEWGYGHVQGSLPVRQIKPLPSALIGAAALAIVFLIFITNIQPLRANHIGLKASSAIRVSGNLAEGVGRYLQAISIPNPMIRDLRTDLARDVSEIVGNPNLDPREAATAWTIAVSELFKNIEHRPKDTYDRILLGQLYNQGVAYDPAALEKADKVLTEAVPFSPKRQQIYFTLAKTRLLGGRAVEAVKMLEGVVADEPLVPDSHWYLGLVLHDAGDLPRAWSEILRALDLNYQWKNPVEIIFTAEVAKKVGDVSRQVTLLEEAGSYFGQIGEYHARLAEAYASVGMVEKAQEESVKAVYLDESLKPRMQELLKRIEP</sequence>
<evidence type="ECO:0000313" key="8">
    <source>
        <dbReference type="Proteomes" id="UP000176303"/>
    </source>
</evidence>
<evidence type="ECO:0000256" key="3">
    <source>
        <dbReference type="ARBA" id="ARBA00022989"/>
    </source>
</evidence>
<dbReference type="InterPro" id="IPR011990">
    <property type="entry name" value="TPR-like_helical_dom_sf"/>
</dbReference>
<feature type="transmembrane region" description="Helical" evidence="5">
    <location>
        <begin position="257"/>
        <end position="274"/>
    </location>
</feature>
<comment type="subcellular location">
    <subcellularLocation>
        <location evidence="1">Membrane</location>
        <topology evidence="1">Multi-pass membrane protein</topology>
    </subcellularLocation>
</comment>
<dbReference type="SUPFAM" id="SSF48452">
    <property type="entry name" value="TPR-like"/>
    <property type="match status" value="1"/>
</dbReference>
<gene>
    <name evidence="7" type="ORF">A3D72_01815</name>
</gene>
<feature type="transmembrane region" description="Helical" evidence="5">
    <location>
        <begin position="359"/>
        <end position="380"/>
    </location>
</feature>
<keyword evidence="2 5" id="KW-0812">Transmembrane</keyword>
<feature type="transmembrane region" description="Helical" evidence="5">
    <location>
        <begin position="451"/>
        <end position="469"/>
    </location>
</feature>
<keyword evidence="4 5" id="KW-0472">Membrane</keyword>
<feature type="transmembrane region" description="Helical" evidence="5">
    <location>
        <begin position="181"/>
        <end position="199"/>
    </location>
</feature>
<feature type="transmembrane region" description="Helical" evidence="5">
    <location>
        <begin position="140"/>
        <end position="161"/>
    </location>
</feature>
<keyword evidence="3 5" id="KW-1133">Transmembrane helix</keyword>
<name>A0A1F7U286_9BACT</name>
<evidence type="ECO:0000256" key="5">
    <source>
        <dbReference type="SAM" id="Phobius"/>
    </source>
</evidence>